<name>A0ABN9YDR5_9DINO</name>
<evidence type="ECO:0000313" key="3">
    <source>
        <dbReference type="EMBL" id="CAK0909409.1"/>
    </source>
</evidence>
<feature type="region of interest" description="Disordered" evidence="1">
    <location>
        <begin position="1"/>
        <end position="31"/>
    </location>
</feature>
<proteinExistence type="predicted"/>
<evidence type="ECO:0000256" key="2">
    <source>
        <dbReference type="SAM" id="Phobius"/>
    </source>
</evidence>
<keyword evidence="2" id="KW-1133">Transmembrane helix</keyword>
<evidence type="ECO:0000256" key="1">
    <source>
        <dbReference type="SAM" id="MobiDB-lite"/>
    </source>
</evidence>
<feature type="transmembrane region" description="Helical" evidence="2">
    <location>
        <begin position="213"/>
        <end position="236"/>
    </location>
</feature>
<dbReference type="EMBL" id="CAUYUJ010022189">
    <property type="protein sequence ID" value="CAK0909409.1"/>
    <property type="molecule type" value="Genomic_DNA"/>
</dbReference>
<dbReference type="Proteomes" id="UP001189429">
    <property type="component" value="Unassembled WGS sequence"/>
</dbReference>
<dbReference type="Gene3D" id="2.60.120.560">
    <property type="entry name" value="Exo-inulinase, domain 1"/>
    <property type="match status" value="1"/>
</dbReference>
<keyword evidence="4" id="KW-1185">Reference proteome</keyword>
<organism evidence="3 4">
    <name type="scientific">Prorocentrum cordatum</name>
    <dbReference type="NCBI Taxonomy" id="2364126"/>
    <lineage>
        <taxon>Eukaryota</taxon>
        <taxon>Sar</taxon>
        <taxon>Alveolata</taxon>
        <taxon>Dinophyceae</taxon>
        <taxon>Prorocentrales</taxon>
        <taxon>Prorocentraceae</taxon>
        <taxon>Prorocentrum</taxon>
    </lineage>
</organism>
<feature type="compositionally biased region" description="Polar residues" evidence="1">
    <location>
        <begin position="12"/>
        <end position="22"/>
    </location>
</feature>
<evidence type="ECO:0000313" key="4">
    <source>
        <dbReference type="Proteomes" id="UP001189429"/>
    </source>
</evidence>
<accession>A0ABN9YDR5</accession>
<keyword evidence="2" id="KW-0472">Membrane</keyword>
<protein>
    <submittedName>
        <fullName evidence="3">Uncharacterized protein</fullName>
    </submittedName>
</protein>
<keyword evidence="2" id="KW-0812">Transmembrane</keyword>
<reference evidence="3" key="1">
    <citation type="submission" date="2023-10" db="EMBL/GenBank/DDBJ databases">
        <authorList>
            <person name="Chen Y."/>
            <person name="Shah S."/>
            <person name="Dougan E. K."/>
            <person name="Thang M."/>
            <person name="Chan C."/>
        </authorList>
    </citation>
    <scope>NUCLEOTIDE SEQUENCE [LARGE SCALE GENOMIC DNA]</scope>
</reference>
<comment type="caution">
    <text evidence="3">The sequence shown here is derived from an EMBL/GenBank/DDBJ whole genome shotgun (WGS) entry which is preliminary data.</text>
</comment>
<sequence length="288" mass="30499">MCGHVAVGEGASTDSTTVSPASTARPPPLGMTDITPALSAYAVYDEAGETREQSNWTWSRGVVTQTSNVHCGHHCSPSQKGTILYAGSALADYVWSVDVAGEDDDAFGIVFRVADTHNFYKLYKVRNGVQSELWHASTNESYGNGREYTLQVRTDGCRFVGHYRGGEDFDVTDRDCVAAGGVGAYSWGSGGQWSNMLLTTVAGRGQGRRMDPAIAQAVVFGALLAACCAGAFCCLATRYKVARPASSSGLAHGKLFDGVVGGCGDQHELSQGSRRCVQEGSWTVSEAI</sequence>
<gene>
    <name evidence="3" type="ORF">PCOR1329_LOCUS83840</name>
</gene>